<dbReference type="GO" id="GO:0003887">
    <property type="term" value="F:DNA-directed DNA polymerase activity"/>
    <property type="evidence" value="ECO:0007669"/>
    <property type="project" value="UniProtKB-KW"/>
</dbReference>
<evidence type="ECO:0000256" key="5">
    <source>
        <dbReference type="ARBA" id="ARBA00022679"/>
    </source>
</evidence>
<protein>
    <recommendedName>
        <fullName evidence="4">DNA polymerase III subunit alpha</fullName>
        <ecNumber evidence="3">2.7.7.7</ecNumber>
    </recommendedName>
</protein>
<evidence type="ECO:0000256" key="8">
    <source>
        <dbReference type="ARBA" id="ARBA00022932"/>
    </source>
</evidence>
<keyword evidence="8" id="KW-0239">DNA-directed DNA polymerase</keyword>
<comment type="caution">
    <text evidence="12">The sequence shown here is derived from an EMBL/GenBank/DDBJ whole genome shotgun (WGS) entry which is preliminary data.</text>
</comment>
<keyword evidence="5" id="KW-0808">Transferase</keyword>
<evidence type="ECO:0000256" key="3">
    <source>
        <dbReference type="ARBA" id="ARBA00012417"/>
    </source>
</evidence>
<evidence type="ECO:0000313" key="12">
    <source>
        <dbReference type="EMBL" id="OLF96660.1"/>
    </source>
</evidence>
<evidence type="ECO:0000256" key="1">
    <source>
        <dbReference type="ARBA" id="ARBA00004496"/>
    </source>
</evidence>
<dbReference type="InterPro" id="IPR029460">
    <property type="entry name" value="DNAPol_HHH"/>
</dbReference>
<keyword evidence="7" id="KW-0235">DNA replication</keyword>
<comment type="subcellular location">
    <subcellularLocation>
        <location evidence="1">Cytoplasm</location>
    </subcellularLocation>
</comment>
<dbReference type="PANTHER" id="PTHR32294">
    <property type="entry name" value="DNA POLYMERASE III SUBUNIT ALPHA"/>
    <property type="match status" value="1"/>
</dbReference>
<dbReference type="GO" id="GO:0003676">
    <property type="term" value="F:nucleic acid binding"/>
    <property type="evidence" value="ECO:0007669"/>
    <property type="project" value="InterPro"/>
</dbReference>
<dbReference type="InterPro" id="IPR004805">
    <property type="entry name" value="DnaE2/DnaE/PolC"/>
</dbReference>
<dbReference type="NCBIfam" id="TIGR00594">
    <property type="entry name" value="polc"/>
    <property type="match status" value="1"/>
</dbReference>
<dbReference type="AlphaFoldDB" id="A0A6N2H0C2"/>
<dbReference type="EMBL" id="LKPO01000004">
    <property type="protein sequence ID" value="OLF96660.1"/>
    <property type="molecule type" value="Genomic_DNA"/>
</dbReference>
<proteinExistence type="inferred from homology"/>
<evidence type="ECO:0000256" key="7">
    <source>
        <dbReference type="ARBA" id="ARBA00022705"/>
    </source>
</evidence>
<dbReference type="Pfam" id="PF02811">
    <property type="entry name" value="PHP"/>
    <property type="match status" value="1"/>
</dbReference>
<evidence type="ECO:0000256" key="2">
    <source>
        <dbReference type="ARBA" id="ARBA00009496"/>
    </source>
</evidence>
<dbReference type="Pfam" id="PF07733">
    <property type="entry name" value="DNA_pol3_alpha"/>
    <property type="match status" value="1"/>
</dbReference>
<dbReference type="NCBIfam" id="NF004226">
    <property type="entry name" value="PRK05673.1"/>
    <property type="match status" value="1"/>
</dbReference>
<dbReference type="GO" id="GO:0006260">
    <property type="term" value="P:DNA replication"/>
    <property type="evidence" value="ECO:0007669"/>
    <property type="project" value="UniProtKB-KW"/>
</dbReference>
<dbReference type="NCBIfam" id="NF005377">
    <property type="entry name" value="PRK06920.1"/>
    <property type="match status" value="1"/>
</dbReference>
<dbReference type="InterPro" id="IPR011708">
    <property type="entry name" value="DNA_pol3_alpha_NTPase_dom"/>
</dbReference>
<feature type="domain" description="Polymerase/histidinol phosphatase N-terminal" evidence="11">
    <location>
        <begin position="17"/>
        <end position="84"/>
    </location>
</feature>
<dbReference type="GO" id="GO:0005737">
    <property type="term" value="C:cytoplasm"/>
    <property type="evidence" value="ECO:0007669"/>
    <property type="project" value="UniProtKB-SubCell"/>
</dbReference>
<dbReference type="GO" id="GO:0008408">
    <property type="term" value="F:3'-5' exonuclease activity"/>
    <property type="evidence" value="ECO:0007669"/>
    <property type="project" value="InterPro"/>
</dbReference>
<dbReference type="Proteomes" id="UP000185604">
    <property type="component" value="Unassembled WGS sequence"/>
</dbReference>
<comment type="catalytic activity">
    <reaction evidence="10">
        <text>DNA(n) + a 2'-deoxyribonucleoside 5'-triphosphate = DNA(n+1) + diphosphate</text>
        <dbReference type="Rhea" id="RHEA:22508"/>
        <dbReference type="Rhea" id="RHEA-COMP:17339"/>
        <dbReference type="Rhea" id="RHEA-COMP:17340"/>
        <dbReference type="ChEBI" id="CHEBI:33019"/>
        <dbReference type="ChEBI" id="CHEBI:61560"/>
        <dbReference type="ChEBI" id="CHEBI:173112"/>
        <dbReference type="EC" id="2.7.7.7"/>
    </reaction>
</comment>
<organism evidence="12 13">
    <name type="scientific">Bacillus paralicheniformis</name>
    <dbReference type="NCBI Taxonomy" id="1648923"/>
    <lineage>
        <taxon>Bacteria</taxon>
        <taxon>Bacillati</taxon>
        <taxon>Bacillota</taxon>
        <taxon>Bacilli</taxon>
        <taxon>Bacillales</taxon>
        <taxon>Bacillaceae</taxon>
        <taxon>Bacillus</taxon>
    </lineage>
</organism>
<dbReference type="Pfam" id="PF17657">
    <property type="entry name" value="DNA_pol3_finger"/>
    <property type="match status" value="1"/>
</dbReference>
<comment type="function">
    <text evidence="9">DNA polymerase III is a complex, multichain enzyme responsible for most of the replicative synthesis in bacteria. This DNA polymerase also exhibits 3' to 5' exonuclease activity. The alpha chain is the DNA polymerase.</text>
</comment>
<dbReference type="EC" id="2.7.7.7" evidence="3"/>
<name>A0A6N2H0C2_9BACI</name>
<evidence type="ECO:0000256" key="4">
    <source>
        <dbReference type="ARBA" id="ARBA00019114"/>
    </source>
</evidence>
<dbReference type="InterPro" id="IPR004365">
    <property type="entry name" value="NA-bd_OB_tRNA"/>
</dbReference>
<dbReference type="Gene3D" id="3.20.20.140">
    <property type="entry name" value="Metal-dependent hydrolases"/>
    <property type="match status" value="1"/>
</dbReference>
<gene>
    <name evidence="12" type="ORF">B4121_0871</name>
</gene>
<evidence type="ECO:0000256" key="9">
    <source>
        <dbReference type="ARBA" id="ARBA00025611"/>
    </source>
</evidence>
<dbReference type="InterPro" id="IPR003141">
    <property type="entry name" value="Pol/His_phosphatase_N"/>
</dbReference>
<dbReference type="SUPFAM" id="SSF89550">
    <property type="entry name" value="PHP domain-like"/>
    <property type="match status" value="1"/>
</dbReference>
<dbReference type="SMART" id="SM00481">
    <property type="entry name" value="POLIIIAc"/>
    <property type="match status" value="1"/>
</dbReference>
<keyword evidence="6" id="KW-0548">Nucleotidyltransferase</keyword>
<evidence type="ECO:0000313" key="13">
    <source>
        <dbReference type="Proteomes" id="UP000185604"/>
    </source>
</evidence>
<dbReference type="CDD" id="cd04485">
    <property type="entry name" value="DnaE_OBF"/>
    <property type="match status" value="1"/>
</dbReference>
<sequence length="1127" mass="125860">MKRDGSKKEGVTEMPFVHLQVHSGYSLLNSAASVEDLTAKAKELGYSAMALTDDEVMYGAVEFYKSCKKRGIKPIIGLTASVLTDEKEQLSYPLVLLAKTNKGYQNLLKISSVLQSKSKTGIKEKWLKSYHEGLIALTTGGTSHVEALLKEGLIEEAKNAALRCLSIFGEGSFYLSYQPYKGDPLLSERILELSEHTGIPIAATGDVRYIEKEDAAAYTCLKAIKAGEKLNEDMKAEGDLHLELKPPAEMLDIYRDRPDALENTVKIADLCQVDLSLGQTRLPKYPAPFGKNADDYLAELCFLGLEKRFDAAPREYVERLEYELKVIRDMAFSDYFLIVWDFMKFAHDNGIITGPGRGSAAGSLVAYTLFITDVDPIKHKLLFERFLNPERISMPDIDIDFPDTRRDEVIQYVKNKYGALHVAQIITFGTLAAKAALRDVGRVMGISPKEADQLAKLIPSKPGVTLKEARALSVELDKRLNGSKKLQDIFKTAQKIEGLPRHTSIHAAGVVLSEEPLTNIIPIQEGHDGVYLTQYSMGYLEDLGLLKMDFLGLRNLTLIESIKTLIEKSERVTIDFSAIPYEDEQTFKLLSEGDTTGIFQLESAGMRNVLKRLKPSSLEDIVAVNALYRPGPMENIPLYIERKHGRVAVSYPHEDLAEILKDTYGVIVYQEQIMMIASRMAGFRLGEADLLRRAVGKKNKEILDTERNHFISGCLKKGYSVQAANEVYDLIVKFANYGFNRSHAVAYSMIGYQLAYLKAHYPLYFMCGLLTSAIGNEEKLAQYIYEAKGKGLHVLGPSINKSGYPFVVENGALRYSLRAVKGVGISAVKEIYRARKEKPFADLFDFCVRTSVKSVNRKTIEALIFAGAMDEFGENRATLLASVDVALEHAELFAGDNDQLGFFLDEGLTIKPKYAETEEMPLVDLLAHEKETLGIYFSDHPLSVHRKKLDRAGALPIIQLLASSRKKAALGGLLTKMKTIRTKTGQTMAFLELSDESGEIEAVVFPEQFRQLSPILEEGVSLFAEGRLETRNEKRQLIIAGASLVESLHAKKQPSVYIKVEESQHTHDIFKKISSILLEHKGETPVCVYYEKRKQTMQLPESYNIKADHAALYRLKSVVGEKNVVLR</sequence>
<dbReference type="Pfam" id="PF14579">
    <property type="entry name" value="HHH_6"/>
    <property type="match status" value="1"/>
</dbReference>
<evidence type="ECO:0000256" key="6">
    <source>
        <dbReference type="ARBA" id="ARBA00022695"/>
    </source>
</evidence>
<evidence type="ECO:0000256" key="10">
    <source>
        <dbReference type="ARBA" id="ARBA00049244"/>
    </source>
</evidence>
<dbReference type="InterPro" id="IPR016195">
    <property type="entry name" value="Pol/histidinol_Pase-like"/>
</dbReference>
<dbReference type="Pfam" id="PF01336">
    <property type="entry name" value="tRNA_anti-codon"/>
    <property type="match status" value="1"/>
</dbReference>
<dbReference type="Gene3D" id="1.10.150.870">
    <property type="match status" value="1"/>
</dbReference>
<dbReference type="PANTHER" id="PTHR32294:SF0">
    <property type="entry name" value="DNA POLYMERASE III SUBUNIT ALPHA"/>
    <property type="match status" value="1"/>
</dbReference>
<evidence type="ECO:0000259" key="11">
    <source>
        <dbReference type="SMART" id="SM00481"/>
    </source>
</evidence>
<dbReference type="InterPro" id="IPR041931">
    <property type="entry name" value="DNA_pol3_alpha_thumb_dom"/>
</dbReference>
<accession>A0A6N2H0C2</accession>
<dbReference type="InterPro" id="IPR004013">
    <property type="entry name" value="PHP_dom"/>
</dbReference>
<comment type="similarity">
    <text evidence="2">Belongs to the DNA polymerase type-C family. DnaE subfamily.</text>
</comment>
<dbReference type="InterPro" id="IPR040982">
    <property type="entry name" value="DNA_pol3_finger"/>
</dbReference>
<dbReference type="Gene3D" id="1.10.10.1600">
    <property type="entry name" value="Bacterial DNA polymerase III alpha subunit, thumb domain"/>
    <property type="match status" value="1"/>
</dbReference>
<reference evidence="12 13" key="1">
    <citation type="journal article" date="2016" name="Front. Microbiol.">
        <title>High-Level Heat Resistance of Spores of Bacillus amyloliquefaciens and Bacillus licheniformis Results from the Presence of a spoVA Operon in a Tn1546 Transposon.</title>
        <authorList>
            <person name="Berendsen E.M."/>
            <person name="Koning R.A."/>
            <person name="Boekhorst J."/>
            <person name="de Jong A."/>
            <person name="Kuipers O.P."/>
            <person name="Wells-Bennik M.H."/>
        </authorList>
    </citation>
    <scope>NUCLEOTIDE SEQUENCE [LARGE SCALE GENOMIC DNA]</scope>
    <source>
        <strain evidence="12 13">B4121</strain>
    </source>
</reference>